<dbReference type="KEGG" id="fpf:DCC35_00545"/>
<gene>
    <name evidence="1" type="ORF">DCC35_00545</name>
</gene>
<dbReference type="Proteomes" id="UP000298616">
    <property type="component" value="Chromosome"/>
</dbReference>
<reference evidence="1 2" key="1">
    <citation type="submission" date="2018-04" db="EMBL/GenBank/DDBJ databases">
        <title>Complete genome uncultured novel isolate.</title>
        <authorList>
            <person name="Merlino G."/>
        </authorList>
    </citation>
    <scope>NUCLEOTIDE SEQUENCE [LARGE SCALE GENOMIC DNA]</scope>
    <source>
        <strain evidence="2">R1DC9</strain>
    </source>
</reference>
<proteinExistence type="predicted"/>
<dbReference type="EMBL" id="CP028923">
    <property type="protein sequence ID" value="QCK13342.1"/>
    <property type="molecule type" value="Genomic_DNA"/>
</dbReference>
<dbReference type="RefSeq" id="WP_137088938.1">
    <property type="nucleotide sequence ID" value="NZ_CP028923.1"/>
</dbReference>
<dbReference type="AlphaFoldDB" id="A0A4D7JLC6"/>
<evidence type="ECO:0000313" key="2">
    <source>
        <dbReference type="Proteomes" id="UP000298616"/>
    </source>
</evidence>
<organism evidence="1 2">
    <name type="scientific">Mangrovivirga cuniculi</name>
    <dbReference type="NCBI Taxonomy" id="2715131"/>
    <lineage>
        <taxon>Bacteria</taxon>
        <taxon>Pseudomonadati</taxon>
        <taxon>Bacteroidota</taxon>
        <taxon>Cytophagia</taxon>
        <taxon>Cytophagales</taxon>
        <taxon>Mangrovivirgaceae</taxon>
        <taxon>Mangrovivirga</taxon>
    </lineage>
</organism>
<keyword evidence="2" id="KW-1185">Reference proteome</keyword>
<name>A0A4D7JLC6_9BACT</name>
<evidence type="ECO:0000313" key="1">
    <source>
        <dbReference type="EMBL" id="QCK13342.1"/>
    </source>
</evidence>
<sequence>MADYTGYSAFDGGEELWSTLQSNLDNWINDPENGGNSIKLPTTVERIDIADLEAVLNGEKSVDQLKCNN</sequence>
<accession>A0A4D7JLC6</accession>
<protein>
    <submittedName>
        <fullName evidence="1">Uncharacterized protein</fullName>
    </submittedName>
</protein>